<keyword evidence="7" id="KW-0378">Hydrolase</keyword>
<dbReference type="Pfam" id="PF01694">
    <property type="entry name" value="Rhomboid"/>
    <property type="match status" value="1"/>
</dbReference>
<accession>A0ABU7LTK6</accession>
<comment type="caution">
    <text evidence="7">The sequence shown here is derived from an EMBL/GenBank/DDBJ whole genome shotgun (WGS) entry which is preliminary data.</text>
</comment>
<dbReference type="PANTHER" id="PTHR43066:SF11">
    <property type="entry name" value="PEPTIDASE S54 RHOMBOID DOMAIN-CONTAINING PROTEIN"/>
    <property type="match status" value="1"/>
</dbReference>
<dbReference type="Proteomes" id="UP001354971">
    <property type="component" value="Unassembled WGS sequence"/>
</dbReference>
<evidence type="ECO:0000259" key="6">
    <source>
        <dbReference type="Pfam" id="PF01694"/>
    </source>
</evidence>
<comment type="subcellular location">
    <subcellularLocation>
        <location evidence="1">Membrane</location>
        <topology evidence="1">Multi-pass membrane protein</topology>
    </subcellularLocation>
</comment>
<evidence type="ECO:0000256" key="2">
    <source>
        <dbReference type="ARBA" id="ARBA00022692"/>
    </source>
</evidence>
<feature type="transmembrane region" description="Helical" evidence="5">
    <location>
        <begin position="12"/>
        <end position="33"/>
    </location>
</feature>
<evidence type="ECO:0000313" key="8">
    <source>
        <dbReference type="Proteomes" id="UP001354971"/>
    </source>
</evidence>
<dbReference type="GO" id="GO:0008233">
    <property type="term" value="F:peptidase activity"/>
    <property type="evidence" value="ECO:0007669"/>
    <property type="project" value="UniProtKB-KW"/>
</dbReference>
<reference evidence="7 8" key="1">
    <citation type="submission" date="2024-01" db="EMBL/GenBank/DDBJ databases">
        <title>Hyphobacterium bacterium isolated from marine sediment.</title>
        <authorList>
            <person name="Zhao S."/>
        </authorList>
    </citation>
    <scope>NUCLEOTIDE SEQUENCE [LARGE SCALE GENOMIC DNA]</scope>
    <source>
        <strain evidence="8">HN65</strain>
    </source>
</reference>
<dbReference type="PANTHER" id="PTHR43066">
    <property type="entry name" value="RHOMBOID-RELATED PROTEIN"/>
    <property type="match status" value="1"/>
</dbReference>
<dbReference type="InterPro" id="IPR022764">
    <property type="entry name" value="Peptidase_S54_rhomboid_dom"/>
</dbReference>
<dbReference type="EMBL" id="JAZDRP010000010">
    <property type="protein sequence ID" value="MEE2527247.1"/>
    <property type="molecule type" value="Genomic_DNA"/>
</dbReference>
<keyword evidence="2 5" id="KW-0812">Transmembrane</keyword>
<keyword evidence="4 5" id="KW-0472">Membrane</keyword>
<feature type="transmembrane region" description="Helical" evidence="5">
    <location>
        <begin position="156"/>
        <end position="177"/>
    </location>
</feature>
<feature type="domain" description="Peptidase S54 rhomboid" evidence="6">
    <location>
        <begin position="62"/>
        <end position="197"/>
    </location>
</feature>
<name>A0ABU7LTK6_9PROT</name>
<gene>
    <name evidence="7" type="ORF">V0U79_12845</name>
</gene>
<evidence type="ECO:0000313" key="7">
    <source>
        <dbReference type="EMBL" id="MEE2527247.1"/>
    </source>
</evidence>
<dbReference type="Gene3D" id="1.20.1540.10">
    <property type="entry name" value="Rhomboid-like"/>
    <property type="match status" value="1"/>
</dbReference>
<evidence type="ECO:0000256" key="1">
    <source>
        <dbReference type="ARBA" id="ARBA00004141"/>
    </source>
</evidence>
<dbReference type="GO" id="GO:0006508">
    <property type="term" value="P:proteolysis"/>
    <property type="evidence" value="ECO:0007669"/>
    <property type="project" value="UniProtKB-KW"/>
</dbReference>
<organism evidence="7 8">
    <name type="scientific">Hyphobacterium lacteum</name>
    <dbReference type="NCBI Taxonomy" id="3116575"/>
    <lineage>
        <taxon>Bacteria</taxon>
        <taxon>Pseudomonadati</taxon>
        <taxon>Pseudomonadota</taxon>
        <taxon>Alphaproteobacteria</taxon>
        <taxon>Maricaulales</taxon>
        <taxon>Maricaulaceae</taxon>
        <taxon>Hyphobacterium</taxon>
    </lineage>
</organism>
<feature type="transmembrane region" description="Helical" evidence="5">
    <location>
        <begin position="130"/>
        <end position="149"/>
    </location>
</feature>
<keyword evidence="3 5" id="KW-1133">Transmembrane helix</keyword>
<evidence type="ECO:0000256" key="5">
    <source>
        <dbReference type="SAM" id="Phobius"/>
    </source>
</evidence>
<evidence type="ECO:0000256" key="3">
    <source>
        <dbReference type="ARBA" id="ARBA00022989"/>
    </source>
</evidence>
<dbReference type="SUPFAM" id="SSF144091">
    <property type="entry name" value="Rhomboid-like"/>
    <property type="match status" value="1"/>
</dbReference>
<feature type="transmembrane region" description="Helical" evidence="5">
    <location>
        <begin position="65"/>
        <end position="93"/>
    </location>
</feature>
<feature type="transmembrane region" description="Helical" evidence="5">
    <location>
        <begin position="183"/>
        <end position="204"/>
    </location>
</feature>
<sequence length="209" mass="22190">MYRARQPVFNNVPRLPLALALSFVAVFVAQSLFPQLTLLFYNVGAIVPALGFGQGDRILGGWSPYIFHVFLHGGLMHLVFNSMATLTFGAGTFRPFGSGIRGGTGFLLFFFFCSIAGAALQIAVAPDLRVPVIGASTGLSGILAAAGWADGGYRGMLRFALPWGAFNLLLALMGEFSPIPISWAGHLGGLIAGALTYPFFVAVFGSRRL</sequence>
<dbReference type="RefSeq" id="WP_330199909.1">
    <property type="nucleotide sequence ID" value="NZ_JAZDRP010000010.1"/>
</dbReference>
<dbReference type="InterPro" id="IPR035952">
    <property type="entry name" value="Rhomboid-like_sf"/>
</dbReference>
<keyword evidence="8" id="KW-1185">Reference proteome</keyword>
<feature type="transmembrane region" description="Helical" evidence="5">
    <location>
        <begin position="105"/>
        <end position="124"/>
    </location>
</feature>
<proteinExistence type="predicted"/>
<dbReference type="EC" id="3.4.21.105" evidence="7"/>
<evidence type="ECO:0000256" key="4">
    <source>
        <dbReference type="ARBA" id="ARBA00023136"/>
    </source>
</evidence>
<keyword evidence="7" id="KW-0645">Protease</keyword>
<protein>
    <submittedName>
        <fullName evidence="7">Rhomboid family intramembrane serine protease</fullName>
        <ecNumber evidence="7">3.4.21.105</ecNumber>
    </submittedName>
</protein>